<feature type="region of interest" description="Disordered" evidence="1">
    <location>
        <begin position="127"/>
        <end position="179"/>
    </location>
</feature>
<evidence type="ECO:0000256" key="1">
    <source>
        <dbReference type="SAM" id="MobiDB-lite"/>
    </source>
</evidence>
<keyword evidence="3" id="KW-1185">Reference proteome</keyword>
<name>A0ABQ9YFK8_9EUKA</name>
<protein>
    <submittedName>
        <fullName evidence="2">Uncharacterized protein</fullName>
    </submittedName>
</protein>
<comment type="caution">
    <text evidence="2">The sequence shown here is derived from an EMBL/GenBank/DDBJ whole genome shotgun (WGS) entry which is preliminary data.</text>
</comment>
<evidence type="ECO:0000313" key="2">
    <source>
        <dbReference type="EMBL" id="KAK2962553.1"/>
    </source>
</evidence>
<accession>A0ABQ9YFK8</accession>
<sequence>MGMEEFEKREKRTTRDGNMKWSLRRIWMKREEDMKMKNEDERMRQVKEVKENKLQAEKMKNQQKVNPSDSSKTDPSVSPALAVVEWPTTNLLDRKNEYKPTTPHPPKNTFVLQALDEMWKQRINAEKQLSRDKLHKGLLAEQDRQMGRDKQRPKSARPKRPSKMSRRRRPRQEEEKNKM</sequence>
<evidence type="ECO:0000313" key="3">
    <source>
        <dbReference type="Proteomes" id="UP001281761"/>
    </source>
</evidence>
<reference evidence="2 3" key="1">
    <citation type="journal article" date="2022" name="bioRxiv">
        <title>Genomics of Preaxostyla Flagellates Illuminates Evolutionary Transitions and the Path Towards Mitochondrial Loss.</title>
        <authorList>
            <person name="Novak L.V.F."/>
            <person name="Treitli S.C."/>
            <person name="Pyrih J."/>
            <person name="Halakuc P."/>
            <person name="Pipaliya S.V."/>
            <person name="Vacek V."/>
            <person name="Brzon O."/>
            <person name="Soukal P."/>
            <person name="Eme L."/>
            <person name="Dacks J.B."/>
            <person name="Karnkowska A."/>
            <person name="Elias M."/>
            <person name="Hampl V."/>
        </authorList>
    </citation>
    <scope>NUCLEOTIDE SEQUENCE [LARGE SCALE GENOMIC DNA]</scope>
    <source>
        <strain evidence="2">NAU3</strain>
        <tissue evidence="2">Gut</tissue>
    </source>
</reference>
<dbReference type="Proteomes" id="UP001281761">
    <property type="component" value="Unassembled WGS sequence"/>
</dbReference>
<dbReference type="EMBL" id="JARBJD010000010">
    <property type="protein sequence ID" value="KAK2962553.1"/>
    <property type="molecule type" value="Genomic_DNA"/>
</dbReference>
<feature type="compositionally biased region" description="Basic and acidic residues" evidence="1">
    <location>
        <begin position="32"/>
        <end position="60"/>
    </location>
</feature>
<feature type="region of interest" description="Disordered" evidence="1">
    <location>
        <begin position="32"/>
        <end position="82"/>
    </location>
</feature>
<gene>
    <name evidence="2" type="ORF">BLNAU_2385</name>
</gene>
<feature type="compositionally biased region" description="Basic residues" evidence="1">
    <location>
        <begin position="153"/>
        <end position="170"/>
    </location>
</feature>
<proteinExistence type="predicted"/>
<organism evidence="2 3">
    <name type="scientific">Blattamonas nauphoetae</name>
    <dbReference type="NCBI Taxonomy" id="2049346"/>
    <lineage>
        <taxon>Eukaryota</taxon>
        <taxon>Metamonada</taxon>
        <taxon>Preaxostyla</taxon>
        <taxon>Oxymonadida</taxon>
        <taxon>Blattamonas</taxon>
    </lineage>
</organism>
<feature type="compositionally biased region" description="Polar residues" evidence="1">
    <location>
        <begin position="62"/>
        <end position="76"/>
    </location>
</feature>
<feature type="compositionally biased region" description="Basic and acidic residues" evidence="1">
    <location>
        <begin position="141"/>
        <end position="152"/>
    </location>
</feature>